<dbReference type="Gene3D" id="3.40.350.10">
    <property type="entry name" value="Creatinase/prolidase N-terminal domain"/>
    <property type="match status" value="1"/>
</dbReference>
<evidence type="ECO:0000313" key="3">
    <source>
        <dbReference type="Proteomes" id="UP000061348"/>
    </source>
</evidence>
<keyword evidence="2" id="KW-0378">Hydrolase</keyword>
<dbReference type="InterPro" id="IPR029149">
    <property type="entry name" value="Creatin/AminoP/Spt16_N"/>
</dbReference>
<name>A0A125QJ87_PSEFL</name>
<dbReference type="GO" id="GO:0016980">
    <property type="term" value="F:creatinase activity"/>
    <property type="evidence" value="ECO:0007669"/>
    <property type="project" value="UniProtKB-EC"/>
</dbReference>
<dbReference type="SUPFAM" id="SSF53092">
    <property type="entry name" value="Creatinase/prolidase N-terminal domain"/>
    <property type="match status" value="1"/>
</dbReference>
<dbReference type="InterPro" id="IPR050659">
    <property type="entry name" value="Peptidase_M24B"/>
</dbReference>
<gene>
    <name evidence="2" type="ORF">PFLmoz3_00375</name>
</gene>
<dbReference type="PATRIC" id="fig|294.194.peg.411"/>
<dbReference type="Pfam" id="PF01321">
    <property type="entry name" value="Creatinase_N"/>
    <property type="match status" value="1"/>
</dbReference>
<sequence>MQMPKTIQIKNGEKVKSTFSVQEYANRQAKLRAYLAQNNIDAAVFTSYHNINYYSDFLFCSFGRPYALVVTQDSAVTISANIDGGQPWRRTGALRTSFTQTGSAIIISSRFSKLCRKLDALASNLTI</sequence>
<evidence type="ECO:0000313" key="2">
    <source>
        <dbReference type="EMBL" id="KWV90027.1"/>
    </source>
</evidence>
<comment type="caution">
    <text evidence="2">The sequence shown here is derived from an EMBL/GenBank/DDBJ whole genome shotgun (WGS) entry which is preliminary data.</text>
</comment>
<dbReference type="PANTHER" id="PTHR46112">
    <property type="entry name" value="AMINOPEPTIDASE"/>
    <property type="match status" value="1"/>
</dbReference>
<dbReference type="EC" id="3.5.3.3" evidence="2"/>
<feature type="domain" description="Creatinase N-terminal" evidence="1">
    <location>
        <begin position="27"/>
        <end position="78"/>
    </location>
</feature>
<accession>A0A125QJ87</accession>
<evidence type="ECO:0000259" key="1">
    <source>
        <dbReference type="Pfam" id="PF01321"/>
    </source>
</evidence>
<protein>
    <submittedName>
        <fullName evidence="2">Creatinase</fullName>
        <ecNumber evidence="2">3.5.3.3</ecNumber>
    </submittedName>
</protein>
<dbReference type="InterPro" id="IPR000587">
    <property type="entry name" value="Creatinase_N"/>
</dbReference>
<dbReference type="AlphaFoldDB" id="A0A125QJ87"/>
<dbReference type="Proteomes" id="UP000061348">
    <property type="component" value="Unassembled WGS sequence"/>
</dbReference>
<proteinExistence type="predicted"/>
<reference evidence="2 3" key="1">
    <citation type="submission" date="2015-05" db="EMBL/GenBank/DDBJ databases">
        <title>A genomic and transcriptomic approach to investigate the blue pigment phenotype in Pseudomonas fluorescens.</title>
        <authorList>
            <person name="Andreani N.A."/>
            <person name="Cardazzo B."/>
        </authorList>
    </citation>
    <scope>NUCLEOTIDE SEQUENCE [LARGE SCALE GENOMIC DNA]</scope>
    <source>
        <strain evidence="2 3">Ps_22</strain>
    </source>
</reference>
<dbReference type="EMBL" id="LCYA01000003">
    <property type="protein sequence ID" value="KWV90027.1"/>
    <property type="molecule type" value="Genomic_DNA"/>
</dbReference>
<organism evidence="2 3">
    <name type="scientific">Pseudomonas fluorescens</name>
    <dbReference type="NCBI Taxonomy" id="294"/>
    <lineage>
        <taxon>Bacteria</taxon>
        <taxon>Pseudomonadati</taxon>
        <taxon>Pseudomonadota</taxon>
        <taxon>Gammaproteobacteria</taxon>
        <taxon>Pseudomonadales</taxon>
        <taxon>Pseudomonadaceae</taxon>
        <taxon>Pseudomonas</taxon>
    </lineage>
</organism>
<dbReference type="PANTHER" id="PTHR46112:SF2">
    <property type="entry name" value="XAA-PRO AMINOPEPTIDASE P-RELATED"/>
    <property type="match status" value="1"/>
</dbReference>